<reference evidence="1 2" key="1">
    <citation type="submission" date="2016-12" db="EMBL/GenBank/DDBJ databases">
        <authorList>
            <person name="Song W.-J."/>
            <person name="Kurnit D.M."/>
        </authorList>
    </citation>
    <scope>NUCLEOTIDE SEQUENCE [LARGE SCALE GENOMIC DNA]</scope>
    <source>
        <strain evidence="1 2">HSG9</strain>
    </source>
</reference>
<dbReference type="EMBL" id="MTBC01000005">
    <property type="protein sequence ID" value="OQD42717.1"/>
    <property type="molecule type" value="Genomic_DNA"/>
</dbReference>
<name>A0A1V6LRP3_9FLAO</name>
<sequence>MKKLSLKKLNLGADELLQKEQLKTVFGGYGSGCFDDCKSDSDCSGECPKCYITQGGDGGCGT</sequence>
<dbReference type="RefSeq" id="WP_080319039.1">
    <property type="nucleotide sequence ID" value="NZ_MTBC01000005.1"/>
</dbReference>
<gene>
    <name evidence="1" type="ORF">BUL40_09355</name>
</gene>
<organism evidence="1 2">
    <name type="scientific">Croceivirga radicis</name>
    <dbReference type="NCBI Taxonomy" id="1929488"/>
    <lineage>
        <taxon>Bacteria</taxon>
        <taxon>Pseudomonadati</taxon>
        <taxon>Bacteroidota</taxon>
        <taxon>Flavobacteriia</taxon>
        <taxon>Flavobacteriales</taxon>
        <taxon>Flavobacteriaceae</taxon>
        <taxon>Croceivirga</taxon>
    </lineage>
</organism>
<evidence type="ECO:0000313" key="1">
    <source>
        <dbReference type="EMBL" id="OQD42717.1"/>
    </source>
</evidence>
<dbReference type="Proteomes" id="UP000191680">
    <property type="component" value="Unassembled WGS sequence"/>
</dbReference>
<dbReference type="AlphaFoldDB" id="A0A1V6LRP3"/>
<comment type="caution">
    <text evidence="1">The sequence shown here is derived from an EMBL/GenBank/DDBJ whole genome shotgun (WGS) entry which is preliminary data.</text>
</comment>
<evidence type="ECO:0000313" key="2">
    <source>
        <dbReference type="Proteomes" id="UP000191680"/>
    </source>
</evidence>
<proteinExistence type="predicted"/>
<protein>
    <submittedName>
        <fullName evidence="1">Uncharacterized protein</fullName>
    </submittedName>
</protein>
<accession>A0A1V6LRP3</accession>
<keyword evidence="2" id="KW-1185">Reference proteome</keyword>